<dbReference type="AlphaFoldDB" id="A0A1S2XL51"/>
<keyword evidence="3" id="KW-0560">Oxidoreductase</keyword>
<evidence type="ECO:0000256" key="1">
    <source>
        <dbReference type="ARBA" id="ARBA00022617"/>
    </source>
</evidence>
<feature type="transmembrane region" description="Helical" evidence="6">
    <location>
        <begin position="69"/>
        <end position="91"/>
    </location>
</feature>
<dbReference type="PANTHER" id="PTHR47947:SF49">
    <property type="entry name" value="CYTOCHROME P450 FAMILY PROTEIN"/>
    <property type="match status" value="1"/>
</dbReference>
<keyword evidence="7" id="KW-1185">Reference proteome</keyword>
<evidence type="ECO:0000313" key="8">
    <source>
        <dbReference type="RefSeq" id="XP_004489924.1"/>
    </source>
</evidence>
<evidence type="ECO:0000256" key="2">
    <source>
        <dbReference type="ARBA" id="ARBA00022723"/>
    </source>
</evidence>
<evidence type="ECO:0000256" key="3">
    <source>
        <dbReference type="ARBA" id="ARBA00023002"/>
    </source>
</evidence>
<organism evidence="7 8">
    <name type="scientific">Cicer arietinum</name>
    <name type="common">Chickpea</name>
    <name type="synonym">Garbanzo</name>
    <dbReference type="NCBI Taxonomy" id="3827"/>
    <lineage>
        <taxon>Eukaryota</taxon>
        <taxon>Viridiplantae</taxon>
        <taxon>Streptophyta</taxon>
        <taxon>Embryophyta</taxon>
        <taxon>Tracheophyta</taxon>
        <taxon>Spermatophyta</taxon>
        <taxon>Magnoliopsida</taxon>
        <taxon>eudicotyledons</taxon>
        <taxon>Gunneridae</taxon>
        <taxon>Pentapetalae</taxon>
        <taxon>rosids</taxon>
        <taxon>fabids</taxon>
        <taxon>Fabales</taxon>
        <taxon>Fabaceae</taxon>
        <taxon>Papilionoideae</taxon>
        <taxon>50 kb inversion clade</taxon>
        <taxon>NPAAA clade</taxon>
        <taxon>Hologalegina</taxon>
        <taxon>IRL clade</taxon>
        <taxon>Cicereae</taxon>
        <taxon>Cicer</taxon>
    </lineage>
</organism>
<dbReference type="PANTHER" id="PTHR47947">
    <property type="entry name" value="CYTOCHROME P450 82C3-RELATED"/>
    <property type="match status" value="1"/>
</dbReference>
<evidence type="ECO:0000256" key="6">
    <source>
        <dbReference type="SAM" id="Phobius"/>
    </source>
</evidence>
<keyword evidence="5" id="KW-0503">Monooxygenase</keyword>
<keyword evidence="4" id="KW-0408">Iron</keyword>
<dbReference type="Proteomes" id="UP000087171">
    <property type="component" value="Chromosome Ca2"/>
</dbReference>
<keyword evidence="6" id="KW-0812">Transmembrane</keyword>
<gene>
    <name evidence="8" type="primary">LOC101503678</name>
</gene>
<accession>A0A1S2XL51</accession>
<dbReference type="OrthoDB" id="1742729at2759"/>
<reference evidence="8" key="2">
    <citation type="submission" date="2025-08" db="UniProtKB">
        <authorList>
            <consortium name="RefSeq"/>
        </authorList>
    </citation>
    <scope>IDENTIFICATION</scope>
    <source>
        <tissue evidence="8">Etiolated seedlings</tissue>
    </source>
</reference>
<reference evidence="7" key="1">
    <citation type="journal article" date="2013" name="Nat. Biotechnol.">
        <title>Draft genome sequence of chickpea (Cicer arietinum) provides a resource for trait improvement.</title>
        <authorList>
            <person name="Varshney R.K."/>
            <person name="Song C."/>
            <person name="Saxena R.K."/>
            <person name="Azam S."/>
            <person name="Yu S."/>
            <person name="Sharpe A.G."/>
            <person name="Cannon S."/>
            <person name="Baek J."/>
            <person name="Rosen B.D."/>
            <person name="Tar'an B."/>
            <person name="Millan T."/>
            <person name="Zhang X."/>
            <person name="Ramsay L.D."/>
            <person name="Iwata A."/>
            <person name="Wang Y."/>
            <person name="Nelson W."/>
            <person name="Farmer A.D."/>
            <person name="Gaur P.M."/>
            <person name="Soderlund C."/>
            <person name="Penmetsa R.V."/>
            <person name="Xu C."/>
            <person name="Bharti A.K."/>
            <person name="He W."/>
            <person name="Winter P."/>
            <person name="Zhao S."/>
            <person name="Hane J.K."/>
            <person name="Carrasquilla-Garcia N."/>
            <person name="Condie J.A."/>
            <person name="Upadhyaya H.D."/>
            <person name="Luo M.C."/>
            <person name="Thudi M."/>
            <person name="Gowda C.L."/>
            <person name="Singh N.P."/>
            <person name="Lichtenzveig J."/>
            <person name="Gali K.K."/>
            <person name="Rubio J."/>
            <person name="Nadarajan N."/>
            <person name="Dolezel J."/>
            <person name="Bansal K.C."/>
            <person name="Xu X."/>
            <person name="Edwards D."/>
            <person name="Zhang G."/>
            <person name="Kahl G."/>
            <person name="Gil J."/>
            <person name="Singh K.B."/>
            <person name="Datta S.K."/>
            <person name="Jackson S.A."/>
            <person name="Wang J."/>
            <person name="Cook D.R."/>
        </authorList>
    </citation>
    <scope>NUCLEOTIDE SEQUENCE [LARGE SCALE GENOMIC DNA]</scope>
    <source>
        <strain evidence="7">cv. CDC Frontier</strain>
    </source>
</reference>
<keyword evidence="1" id="KW-0349">Heme</keyword>
<keyword evidence="6" id="KW-1133">Transmembrane helix</keyword>
<dbReference type="InterPro" id="IPR050651">
    <property type="entry name" value="Plant_Cytochrome_P450_Monoox"/>
</dbReference>
<evidence type="ECO:0000313" key="7">
    <source>
        <dbReference type="Proteomes" id="UP000087171"/>
    </source>
</evidence>
<name>A0A1S2XL51_CICAR</name>
<proteinExistence type="predicted"/>
<dbReference type="RefSeq" id="XP_004489924.1">
    <property type="nucleotide sequence ID" value="XM_004489867.3"/>
</dbReference>
<sequence length="117" mass="14062">MVEMKKWFHEVAFNTVLRMVAGKRYFEDNVIVKEEEANRCLNALRDYMRLIGVFTVGDAVVMKDIVIKILWMLCFLLFMEQTFMALILILSSKLHHWHYWRQQTLVVLLTHGPYVYY</sequence>
<keyword evidence="2" id="KW-0479">Metal-binding</keyword>
<dbReference type="GO" id="GO:0046872">
    <property type="term" value="F:metal ion binding"/>
    <property type="evidence" value="ECO:0007669"/>
    <property type="project" value="UniProtKB-KW"/>
</dbReference>
<protein>
    <submittedName>
        <fullName evidence="8">Cytochrome P450 82A1-like</fullName>
    </submittedName>
</protein>
<dbReference type="GO" id="GO:0004497">
    <property type="term" value="F:monooxygenase activity"/>
    <property type="evidence" value="ECO:0007669"/>
    <property type="project" value="UniProtKB-KW"/>
</dbReference>
<evidence type="ECO:0000256" key="4">
    <source>
        <dbReference type="ARBA" id="ARBA00023004"/>
    </source>
</evidence>
<keyword evidence="6" id="KW-0472">Membrane</keyword>
<dbReference type="PaxDb" id="3827-XP_004489924.1"/>
<evidence type="ECO:0000256" key="5">
    <source>
        <dbReference type="ARBA" id="ARBA00023033"/>
    </source>
</evidence>